<dbReference type="InterPro" id="IPR044914">
    <property type="entry name" value="Endosialidase_C_dom_sf"/>
</dbReference>
<evidence type="ECO:0000259" key="1">
    <source>
        <dbReference type="PROSITE" id="PS51688"/>
    </source>
</evidence>
<reference evidence="2" key="1">
    <citation type="submission" date="2009-01" db="EMBL/GenBank/DDBJ databases">
        <title>Complete sequence of chromosome 1 of Burkholderia sp. 383.</title>
        <authorList>
            <consortium name="US DOE Joint Genome Institute"/>
            <person name="Copeland A."/>
            <person name="Lucas S."/>
            <person name="Lapidus A."/>
            <person name="Barry K."/>
            <person name="Detter J.C."/>
            <person name="Glavina T."/>
            <person name="Hammon N."/>
            <person name="Israni S."/>
            <person name="Pitluck S."/>
            <person name="Chain P."/>
            <person name="Malfatti S."/>
            <person name="Shin M."/>
            <person name="Vergez L."/>
            <person name="Schmutz J."/>
            <person name="Larimer F."/>
            <person name="Land M."/>
            <person name="Kyrpides N."/>
            <person name="Lykidis A."/>
            <person name="Richardson P."/>
        </authorList>
    </citation>
    <scope>NUCLEOTIDE SEQUENCE</scope>
    <source>
        <strain evidence="2">383</strain>
    </source>
</reference>
<dbReference type="CDD" id="cd10144">
    <property type="entry name" value="Peptidase_S74_CIMCD"/>
    <property type="match status" value="1"/>
</dbReference>
<dbReference type="KEGG" id="bur:Bcep18194_A5633"/>
<dbReference type="Pfam" id="PF12708">
    <property type="entry name" value="Pect-lyase_RHGA_epim"/>
    <property type="match status" value="1"/>
</dbReference>
<protein>
    <recommendedName>
        <fullName evidence="1">Peptidase S74 domain-containing protein</fullName>
    </recommendedName>
</protein>
<dbReference type="MEROPS" id="S74.002"/>
<gene>
    <name evidence="2" type="ordered locus">Bcep18194_A5633</name>
</gene>
<dbReference type="HOGENOM" id="CLU_356697_0_0_4"/>
<dbReference type="AlphaFoldDB" id="Q39E89"/>
<keyword evidence="3" id="KW-1185">Reference proteome</keyword>
<dbReference type="Pfam" id="PF13884">
    <property type="entry name" value="Peptidase_S74"/>
    <property type="match status" value="1"/>
</dbReference>
<name>Q39E89_BURL3</name>
<dbReference type="SUPFAM" id="SSF51126">
    <property type="entry name" value="Pectin lyase-like"/>
    <property type="match status" value="1"/>
</dbReference>
<dbReference type="RefSeq" id="WP_011352753.1">
    <property type="nucleotide sequence ID" value="NC_007510.1"/>
</dbReference>
<dbReference type="Gene3D" id="1.10.10.10">
    <property type="entry name" value="Winged helix-like DNA-binding domain superfamily/Winged helix DNA-binding domain"/>
    <property type="match status" value="1"/>
</dbReference>
<evidence type="ECO:0000313" key="3">
    <source>
        <dbReference type="Proteomes" id="UP000002705"/>
    </source>
</evidence>
<dbReference type="InterPro" id="IPR030392">
    <property type="entry name" value="S74_ICA"/>
</dbReference>
<accession>Q39E89</accession>
<dbReference type="InterPro" id="IPR024535">
    <property type="entry name" value="RHGA/B-epi-like_pectate_lyase"/>
</dbReference>
<dbReference type="Proteomes" id="UP000002705">
    <property type="component" value="Chromosome 1"/>
</dbReference>
<proteinExistence type="predicted"/>
<dbReference type="InterPro" id="IPR012334">
    <property type="entry name" value="Pectin_lyas_fold"/>
</dbReference>
<dbReference type="GeneID" id="45095520"/>
<dbReference type="InterPro" id="IPR036388">
    <property type="entry name" value="WH-like_DNA-bd_sf"/>
</dbReference>
<dbReference type="EMBL" id="CP000151">
    <property type="protein sequence ID" value="ABB09227.1"/>
    <property type="molecule type" value="Genomic_DNA"/>
</dbReference>
<dbReference type="Gene3D" id="2.160.20.10">
    <property type="entry name" value="Single-stranded right-handed beta-helix, Pectin lyase-like"/>
    <property type="match status" value="1"/>
</dbReference>
<feature type="domain" description="Peptidase S74" evidence="1">
    <location>
        <begin position="743"/>
        <end position="866"/>
    </location>
</feature>
<sequence length="866" mass="92519">MTVTSSAQDISYATDGATTDFQIPFYFLDNAHIVVDKIDANGGLTRLTYGTDFTVGGAGAVNGGTLTALSVFARGFTLHIYRDVPATQETEYQQNDPFPAKTTEKALDKLTMIAQQNAAATQNSIRFPISEYGRDGTLPSAPQRAMNVLGFDVAGNVTMLPVPASVGAGDLRDDILVAGVDFIAGVDSSVTLSRAYGTKANLTVSMDAALQGADTFRLNGATLTFLDDNGNPAAIPFGIQKIYVKGGTTLSIYTPPDESVTDAKIAPGSKLDNRITGTIDVRDFGAVGDGVANDTAAIQAAIDFAQSRFKTDYWSTYVPSVRIPAGTYLVRGLTISYPIHLHGDGQNATTLNLMSDSNASVVAVTDMGGSLAGADNNNIMPIISDMSLNCNSSGQTPGGYFRGVSLTDSAIPVGTNYHGGAELRNLNIRAAMEYGVFIGSNRNNGRMANVRVLYSGSDCVYNSAYDWRIVDCDFGNSQNSNGYVQHAGGATEMINCNIFVNKLSGLFLDTGVNASCLFANCYFDTNQRHGTVGIGSYGDVVSHAFSNCVWRDNSQEADNTYDQINLSNMTQVTIEGGTFVVNIPAKQPRYLINTANVTRVVFNATYEQNDTPNVPYRTAVANDYLNLAIGGNENCSLATMGGSTVGVVGRNGVRFDYYDPASVSGTRRWRTQALGSVYSLYAADDSGNLAAGSLAFQVTRTGSSPSALQTVSVQPYTDNAFPCGAAGFRWSVVYAATGVINTSDENQKEQIEGIPDAWLDAWADVDYFAFKFKDATAEKGADNARWHVGFVAQRVRDAFAKHGIDAAKIGLLCWDSWPAQSAVLDDEGNVIKPAIDAGEAWGIRYEEALAMEAALMRRELKKLRAS</sequence>
<dbReference type="Gene3D" id="4.10.1090.10">
    <property type="entry name" value="Endosialidase, domain 4"/>
    <property type="match status" value="1"/>
</dbReference>
<dbReference type="PATRIC" id="fig|482957.22.peg.2602"/>
<dbReference type="PROSITE" id="PS51688">
    <property type="entry name" value="ICA"/>
    <property type="match status" value="1"/>
</dbReference>
<evidence type="ECO:0000313" key="2">
    <source>
        <dbReference type="EMBL" id="ABB09227.1"/>
    </source>
</evidence>
<dbReference type="InterPro" id="IPR011050">
    <property type="entry name" value="Pectin_lyase_fold/virulence"/>
</dbReference>
<organism evidence="2 3">
    <name type="scientific">Burkholderia lata (strain ATCC 17760 / DSM 23089 / LMG 22485 / NCIMB 9086 / R18194 / 383)</name>
    <dbReference type="NCBI Taxonomy" id="482957"/>
    <lineage>
        <taxon>Bacteria</taxon>
        <taxon>Pseudomonadati</taxon>
        <taxon>Pseudomonadota</taxon>
        <taxon>Betaproteobacteria</taxon>
        <taxon>Burkholderiales</taxon>
        <taxon>Burkholderiaceae</taxon>
        <taxon>Burkholderia</taxon>
        <taxon>Burkholderia cepacia complex</taxon>
    </lineage>
</organism>